<sequence>MSHLLPLGDTGWSVWRDVLLRTAGFPAAGLDLLAAPEAAAAADALLAGEATPEVYDKELAAALARSSAVLAGICADPAVREAVTWQNPEMLVALDGLLRTDPAVRNKPRRKREIAVLRYWQRYCGKAETIGFFGPVCWGTVDPDSPHTRLAPGTGLVARREVHLEAWALSAYADRLAADPAVRRWWAPVLPPHLRLDGRRLCPPLAPAVELTAVEARLLAGCDGRTPAREIVARLCEDGDAGLRRADDGFLLLDRLVERGLLTWDAGLPNNPQAVRVLAARIAAVGDPELRADLTAGLDRLTAARDAVAAAAGDPDRLAAALAALNAAFTAATGESATRHGGQMYTGRTVVYEETTRDLEVAVGSAVLDALAAPLAIVLRAARWLTAEIGAACERVLGELHAELAADGPVRLADMWSLAQGLILAPDGPVAVASAGFTARWAELFGLADVAADQPELRLRSADLAGRAAALFPATAPGWPTARVHSPDVQVAAAGVDALNRGEFQLVLGELHPATTPFDSAVFAPFHPDPAALRAAVDADLGPARLRLLPPAGFPRQTTRTTWHLRGPADRQVGIDTARGADVTDLVAASAVRVESVAGRLVAVLPDGARWPLVEVFANLLGALLLDSFKLLAPAPTTPRITIDRLVVARRTWRTTVADSGLAGATGESARYLAVRRWRARLGLPERVFVKVGTEVKPCYVDLTGPLYAQSLCAMADAAARTDPAVTLTVSELLPAPADAWVTDAAGRGYVSELRLQITDPATYRGEHG</sequence>
<protein>
    <submittedName>
        <fullName evidence="2">Lantibiotic dehydratase</fullName>
    </submittedName>
</protein>
<dbReference type="Pfam" id="PF04738">
    <property type="entry name" value="Lant_dehydr_N"/>
    <property type="match status" value="2"/>
</dbReference>
<evidence type="ECO:0000313" key="2">
    <source>
        <dbReference type="EMBL" id="KIR62222.1"/>
    </source>
</evidence>
<dbReference type="AlphaFoldDB" id="A0A0D0UTV7"/>
<dbReference type="RefSeq" id="WP_043969516.1">
    <property type="nucleotide sequence ID" value="NZ_JXSX01000003.1"/>
</dbReference>
<comment type="caution">
    <text evidence="2">The sequence shown here is derived from an EMBL/GenBank/DDBJ whole genome shotgun (WGS) entry which is preliminary data.</text>
</comment>
<keyword evidence="3" id="KW-1185">Reference proteome</keyword>
<dbReference type="EMBL" id="JXSX01000003">
    <property type="protein sequence ID" value="KIR62222.1"/>
    <property type="molecule type" value="Genomic_DNA"/>
</dbReference>
<dbReference type="OrthoDB" id="8428173at2"/>
<dbReference type="GeneID" id="301307978"/>
<dbReference type="PATRIC" id="fig|47853.6.peg.5997"/>
<gene>
    <name evidence="2" type="ORF">TK50_28620</name>
</gene>
<feature type="domain" description="Lantibiotic dehydratase N-terminal" evidence="1">
    <location>
        <begin position="633"/>
        <end position="712"/>
    </location>
</feature>
<evidence type="ECO:0000313" key="3">
    <source>
        <dbReference type="Proteomes" id="UP000032254"/>
    </source>
</evidence>
<organism evidence="2 3">
    <name type="scientific">Micromonospora haikouensis</name>
    <dbReference type="NCBI Taxonomy" id="686309"/>
    <lineage>
        <taxon>Bacteria</taxon>
        <taxon>Bacillati</taxon>
        <taxon>Actinomycetota</taxon>
        <taxon>Actinomycetes</taxon>
        <taxon>Micromonosporales</taxon>
        <taxon>Micromonosporaceae</taxon>
        <taxon>Micromonospora</taxon>
    </lineage>
</organism>
<name>A0A0D0UTV7_9ACTN</name>
<evidence type="ECO:0000259" key="1">
    <source>
        <dbReference type="Pfam" id="PF04738"/>
    </source>
</evidence>
<dbReference type="Proteomes" id="UP000032254">
    <property type="component" value="Unassembled WGS sequence"/>
</dbReference>
<accession>A0A0D0UTV7</accession>
<reference evidence="2 3" key="1">
    <citation type="submission" date="2015-01" db="EMBL/GenBank/DDBJ databases">
        <title>Sequencing and annotation of Micromonospora carbonacea strain JXNU-1 genome.</title>
        <authorList>
            <person name="Long Z."/>
            <person name="Huang Y."/>
            <person name="Jiang Y."/>
        </authorList>
    </citation>
    <scope>NUCLEOTIDE SEQUENCE [LARGE SCALE GENOMIC DNA]</scope>
    <source>
        <strain evidence="2 3">JXNU-1</strain>
    </source>
</reference>
<proteinExistence type="predicted"/>
<feature type="domain" description="Lantibiotic dehydratase N-terminal" evidence="1">
    <location>
        <begin position="75"/>
        <end position="529"/>
    </location>
</feature>
<dbReference type="InterPro" id="IPR006827">
    <property type="entry name" value="Lant_deHydtase_N"/>
</dbReference>